<dbReference type="Proteomes" id="UP000886998">
    <property type="component" value="Unassembled WGS sequence"/>
</dbReference>
<dbReference type="AlphaFoldDB" id="A0A8X6WV17"/>
<accession>A0A8X6WV17</accession>
<evidence type="ECO:0000313" key="1">
    <source>
        <dbReference type="EMBL" id="GFY41112.1"/>
    </source>
</evidence>
<proteinExistence type="predicted"/>
<keyword evidence="2" id="KW-1185">Reference proteome</keyword>
<protein>
    <submittedName>
        <fullName evidence="1">Uncharacterized protein</fullName>
    </submittedName>
</protein>
<dbReference type="EMBL" id="BMAV01002296">
    <property type="protein sequence ID" value="GFY41112.1"/>
    <property type="molecule type" value="Genomic_DNA"/>
</dbReference>
<sequence length="229" mass="26663">MKTESNATFKSDKRCSSPFIIGDEVQNILPPIKNSQTESIFYLEDLISKVNKIARGKNILSLVNDELVLNGQNFLSLKENEMNDKDFLSCNVETDITALEEISFDKYEMDAMKNENENSTKYIFKNQLIAPKTFSSSFVEENEIKLEYRHAKHMWPMIIRDKFGREFKYNEDNSTIENNLTVSDTKEAFSMKKYNQDDIKNLWFPKKEESSLNLLSDSCQQIVELSIMK</sequence>
<dbReference type="OrthoDB" id="6437144at2759"/>
<reference evidence="1" key="1">
    <citation type="submission" date="2020-08" db="EMBL/GenBank/DDBJ databases">
        <title>Multicomponent nature underlies the extraordinary mechanical properties of spider dragline silk.</title>
        <authorList>
            <person name="Kono N."/>
            <person name="Nakamura H."/>
            <person name="Mori M."/>
            <person name="Yoshida Y."/>
            <person name="Ohtoshi R."/>
            <person name="Malay A.D."/>
            <person name="Moran D.A.P."/>
            <person name="Tomita M."/>
            <person name="Numata K."/>
            <person name="Arakawa K."/>
        </authorList>
    </citation>
    <scope>NUCLEOTIDE SEQUENCE</scope>
</reference>
<organism evidence="1 2">
    <name type="scientific">Trichonephila inaurata madagascariensis</name>
    <dbReference type="NCBI Taxonomy" id="2747483"/>
    <lineage>
        <taxon>Eukaryota</taxon>
        <taxon>Metazoa</taxon>
        <taxon>Ecdysozoa</taxon>
        <taxon>Arthropoda</taxon>
        <taxon>Chelicerata</taxon>
        <taxon>Arachnida</taxon>
        <taxon>Araneae</taxon>
        <taxon>Araneomorphae</taxon>
        <taxon>Entelegynae</taxon>
        <taxon>Araneoidea</taxon>
        <taxon>Nephilidae</taxon>
        <taxon>Trichonephila</taxon>
        <taxon>Trichonephila inaurata</taxon>
    </lineage>
</organism>
<name>A0A8X6WV17_9ARAC</name>
<gene>
    <name evidence="1" type="ORF">TNIN_419141</name>
</gene>
<comment type="caution">
    <text evidence="1">The sequence shown here is derived from an EMBL/GenBank/DDBJ whole genome shotgun (WGS) entry which is preliminary data.</text>
</comment>
<evidence type="ECO:0000313" key="2">
    <source>
        <dbReference type="Proteomes" id="UP000886998"/>
    </source>
</evidence>